<accession>A0A2U3JWE0</accession>
<reference evidence="2" key="1">
    <citation type="submission" date="2018-02" db="EMBL/GenBank/DDBJ databases">
        <authorList>
            <person name="Hausmann B."/>
        </authorList>
    </citation>
    <scope>NUCLEOTIDE SEQUENCE [LARGE SCALE GENOMIC DNA]</scope>
    <source>
        <strain evidence="2">Peat soil MAG SbF1</strain>
    </source>
</reference>
<dbReference type="Proteomes" id="UP000238916">
    <property type="component" value="Unassembled WGS sequence"/>
</dbReference>
<gene>
    <name evidence="1" type="ORF">SBF1_1020007</name>
</gene>
<protein>
    <submittedName>
        <fullName evidence="1">Uncharacterized protein</fullName>
    </submittedName>
</protein>
<proteinExistence type="predicted"/>
<organism evidence="1 2">
    <name type="scientific">Candidatus Desulfosporosinus infrequens</name>
    <dbReference type="NCBI Taxonomy" id="2043169"/>
    <lineage>
        <taxon>Bacteria</taxon>
        <taxon>Bacillati</taxon>
        <taxon>Bacillota</taxon>
        <taxon>Clostridia</taxon>
        <taxon>Eubacteriales</taxon>
        <taxon>Desulfitobacteriaceae</taxon>
        <taxon>Desulfosporosinus</taxon>
    </lineage>
</organism>
<dbReference type="EMBL" id="OMOF01000005">
    <property type="protein sequence ID" value="SPF31744.1"/>
    <property type="molecule type" value="Genomic_DNA"/>
</dbReference>
<evidence type="ECO:0000313" key="2">
    <source>
        <dbReference type="Proteomes" id="UP000238916"/>
    </source>
</evidence>
<evidence type="ECO:0000313" key="1">
    <source>
        <dbReference type="EMBL" id="SPF31744.1"/>
    </source>
</evidence>
<name>A0A2U3JWE0_9FIRM</name>
<sequence>MAERHLAIHGGALTLKTAHRGNRQKNAEKAYASSAFSLTGHLILTTSSKLN</sequence>
<dbReference type="AlphaFoldDB" id="A0A2U3JWE0"/>